<evidence type="ECO:0000313" key="3">
    <source>
        <dbReference type="Proteomes" id="UP001283361"/>
    </source>
</evidence>
<evidence type="ECO:0008006" key="4">
    <source>
        <dbReference type="Google" id="ProtNLM"/>
    </source>
</evidence>
<organism evidence="2 3">
    <name type="scientific">Elysia crispata</name>
    <name type="common">lettuce slug</name>
    <dbReference type="NCBI Taxonomy" id="231223"/>
    <lineage>
        <taxon>Eukaryota</taxon>
        <taxon>Metazoa</taxon>
        <taxon>Spiralia</taxon>
        <taxon>Lophotrochozoa</taxon>
        <taxon>Mollusca</taxon>
        <taxon>Gastropoda</taxon>
        <taxon>Heterobranchia</taxon>
        <taxon>Euthyneura</taxon>
        <taxon>Panpulmonata</taxon>
        <taxon>Sacoglossa</taxon>
        <taxon>Placobranchoidea</taxon>
        <taxon>Plakobranchidae</taxon>
        <taxon>Elysia</taxon>
    </lineage>
</organism>
<keyword evidence="1" id="KW-0560">Oxidoreductase</keyword>
<dbReference type="Pfam" id="PF00106">
    <property type="entry name" value="adh_short"/>
    <property type="match status" value="1"/>
</dbReference>
<dbReference type="GO" id="GO:0016491">
    <property type="term" value="F:oxidoreductase activity"/>
    <property type="evidence" value="ECO:0007669"/>
    <property type="project" value="UniProtKB-KW"/>
</dbReference>
<evidence type="ECO:0000313" key="2">
    <source>
        <dbReference type="EMBL" id="KAK3769656.1"/>
    </source>
</evidence>
<dbReference type="Proteomes" id="UP001283361">
    <property type="component" value="Unassembled WGS sequence"/>
</dbReference>
<proteinExistence type="predicted"/>
<dbReference type="PANTHER" id="PTHR43157">
    <property type="entry name" value="PHOSPHATIDYLINOSITOL-GLYCAN BIOSYNTHESIS CLASS F PROTEIN-RELATED"/>
    <property type="match status" value="1"/>
</dbReference>
<protein>
    <recommendedName>
        <fullName evidence="4">Retinol dehydrogenase 13</fullName>
    </recommendedName>
</protein>
<dbReference type="PRINTS" id="PR00081">
    <property type="entry name" value="GDHRDH"/>
</dbReference>
<accession>A0AAE0ZIR5</accession>
<dbReference type="SUPFAM" id="SSF51735">
    <property type="entry name" value="NAD(P)-binding Rossmann-fold domains"/>
    <property type="match status" value="1"/>
</dbReference>
<comment type="caution">
    <text evidence="2">The sequence shown here is derived from an EMBL/GenBank/DDBJ whole genome shotgun (WGS) entry which is preliminary data.</text>
</comment>
<dbReference type="Gene3D" id="3.40.50.720">
    <property type="entry name" value="NAD(P)-binding Rossmann-like Domain"/>
    <property type="match status" value="1"/>
</dbReference>
<dbReference type="EMBL" id="JAWDGP010003892">
    <property type="protein sequence ID" value="KAK3769656.1"/>
    <property type="molecule type" value="Genomic_DNA"/>
</dbReference>
<sequence length="297" mass="32522">MPTKYAGKETVAGKTVVVTGANTGIGKETCRDLAMRGGRIIMACRNTEKGEQARKEIVEETRNEHVVVKELDLGSLESVQNFAMNFNESESRLDILINNAGVAACPKTLTKDGLEMQIGTNHFGHFLLTNLLLDKLKACSPSRIVIVSSSAHSMGKMNFNDLNSEKSYGEVAAYGQSKLANLLHALELSKRLQGTGVTVNSLHPGAVNTELTRHAKQKGWANMLLTAAKPLFVTPEQGAQTTLRLALDKSLEQESGKYFAELKEKTPSNRAQNEADAKRLWDMTEEIMQEKLGSTNM</sequence>
<dbReference type="AlphaFoldDB" id="A0AAE0ZIR5"/>
<dbReference type="NCBIfam" id="NF004846">
    <property type="entry name" value="PRK06197.1"/>
    <property type="match status" value="1"/>
</dbReference>
<dbReference type="InterPro" id="IPR036291">
    <property type="entry name" value="NAD(P)-bd_dom_sf"/>
</dbReference>
<dbReference type="PANTHER" id="PTHR43157:SF31">
    <property type="entry name" value="PHOSPHATIDYLINOSITOL-GLYCAN BIOSYNTHESIS CLASS F PROTEIN"/>
    <property type="match status" value="1"/>
</dbReference>
<evidence type="ECO:0000256" key="1">
    <source>
        <dbReference type="ARBA" id="ARBA00023002"/>
    </source>
</evidence>
<gene>
    <name evidence="2" type="ORF">RRG08_004908</name>
</gene>
<keyword evidence="3" id="KW-1185">Reference proteome</keyword>
<name>A0AAE0ZIR5_9GAST</name>
<reference evidence="2" key="1">
    <citation type="journal article" date="2023" name="G3 (Bethesda)">
        <title>A reference genome for the long-term kleptoplast-retaining sea slug Elysia crispata morphotype clarki.</title>
        <authorList>
            <person name="Eastman K.E."/>
            <person name="Pendleton A.L."/>
            <person name="Shaikh M.A."/>
            <person name="Suttiyut T."/>
            <person name="Ogas R."/>
            <person name="Tomko P."/>
            <person name="Gavelis G."/>
            <person name="Widhalm J.R."/>
            <person name="Wisecaver J.H."/>
        </authorList>
    </citation>
    <scope>NUCLEOTIDE SEQUENCE</scope>
    <source>
        <strain evidence="2">ECLA1</strain>
    </source>
</reference>
<dbReference type="InterPro" id="IPR002347">
    <property type="entry name" value="SDR_fam"/>
</dbReference>